<keyword evidence="4" id="KW-1185">Reference proteome</keyword>
<organism evidence="3 4">
    <name type="scientific">Pleodorina starrii</name>
    <dbReference type="NCBI Taxonomy" id="330485"/>
    <lineage>
        <taxon>Eukaryota</taxon>
        <taxon>Viridiplantae</taxon>
        <taxon>Chlorophyta</taxon>
        <taxon>core chlorophytes</taxon>
        <taxon>Chlorophyceae</taxon>
        <taxon>CS clade</taxon>
        <taxon>Chlamydomonadales</taxon>
        <taxon>Volvocaceae</taxon>
        <taxon>Pleodorina</taxon>
    </lineage>
</organism>
<keyword evidence="1" id="KW-0175">Coiled coil</keyword>
<evidence type="ECO:0000313" key="3">
    <source>
        <dbReference type="EMBL" id="GLC55319.1"/>
    </source>
</evidence>
<sequence>MNTGGLDALYLEYQQDWLLPNISGAECALPSSDLTTTGFGKHGDGEALNQHQRRPRGGQKPLRPRQQQLHQLEAELEQKLRDLKAAQAEREKLQQRIKVLEIVLPIRDRQLQLLKQRRQAAHVRPSTHIYTLDAAAQLPCAPHLIELRPSASSGGISSSSSGSETGQSSDHAQELGSGPGAEAAICQRPAALHRTIQRSAHDTTKVETYMTGQVVPFTSVPAHSRVPGHVLRQLSTLWKQWVREAGLVLHAYDARPHDPGPQLKLSQLYEQLAPTFHSLRLEHPSLLTELMYVNLETGEREEPPPDSFWIPVAQGLRLSPEQVADAKAALALYNDRAAGAQEERRRLAAQLGSSLALLQGMAPLHGHGPGPAERGQLMLGVDQVVGQLHRNVKEQGNALELVKDFMSNSIFSLVQTVRACVLSHPYLPDMIAVLSSLDDATAPHAPRQQ</sequence>
<evidence type="ECO:0000256" key="2">
    <source>
        <dbReference type="SAM" id="MobiDB-lite"/>
    </source>
</evidence>
<dbReference type="AlphaFoldDB" id="A0A9W6F3Y3"/>
<evidence type="ECO:0000256" key="1">
    <source>
        <dbReference type="SAM" id="Coils"/>
    </source>
</evidence>
<feature type="coiled-coil region" evidence="1">
    <location>
        <begin position="323"/>
        <end position="350"/>
    </location>
</feature>
<feature type="region of interest" description="Disordered" evidence="2">
    <location>
        <begin position="149"/>
        <end position="180"/>
    </location>
</feature>
<name>A0A9W6F3Y3_9CHLO</name>
<reference evidence="3 4" key="1">
    <citation type="journal article" date="2023" name="Commun. Biol.">
        <title>Reorganization of the ancestral sex-determining regions during the evolution of trioecy in Pleodorina starrii.</title>
        <authorList>
            <person name="Takahashi K."/>
            <person name="Suzuki S."/>
            <person name="Kawai-Toyooka H."/>
            <person name="Yamamoto K."/>
            <person name="Hamaji T."/>
            <person name="Ootsuki R."/>
            <person name="Yamaguchi H."/>
            <person name="Kawachi M."/>
            <person name="Higashiyama T."/>
            <person name="Nozaki H."/>
        </authorList>
    </citation>
    <scope>NUCLEOTIDE SEQUENCE [LARGE SCALE GENOMIC DNA]</scope>
    <source>
        <strain evidence="3 4">NIES-4479</strain>
    </source>
</reference>
<gene>
    <name evidence="3" type="primary">PLESTBF000478</name>
    <name evidence="3" type="ORF">PLESTB_000972100</name>
</gene>
<feature type="region of interest" description="Disordered" evidence="2">
    <location>
        <begin position="36"/>
        <end position="65"/>
    </location>
</feature>
<protein>
    <submittedName>
        <fullName evidence="3">Uncharacterized protein</fullName>
    </submittedName>
</protein>
<feature type="compositionally biased region" description="Low complexity" evidence="2">
    <location>
        <begin position="150"/>
        <end position="169"/>
    </location>
</feature>
<accession>A0A9W6F3Y3</accession>
<feature type="coiled-coil region" evidence="1">
    <location>
        <begin position="66"/>
        <end position="103"/>
    </location>
</feature>
<dbReference type="OrthoDB" id="542456at2759"/>
<evidence type="ECO:0000313" key="4">
    <source>
        <dbReference type="Proteomes" id="UP001165080"/>
    </source>
</evidence>
<dbReference type="Proteomes" id="UP001165080">
    <property type="component" value="Unassembled WGS sequence"/>
</dbReference>
<dbReference type="EMBL" id="BRXU01000012">
    <property type="protein sequence ID" value="GLC55319.1"/>
    <property type="molecule type" value="Genomic_DNA"/>
</dbReference>
<proteinExistence type="predicted"/>
<comment type="caution">
    <text evidence="3">The sequence shown here is derived from an EMBL/GenBank/DDBJ whole genome shotgun (WGS) entry which is preliminary data.</text>
</comment>